<dbReference type="Pfam" id="PF13378">
    <property type="entry name" value="MR_MLE_C"/>
    <property type="match status" value="1"/>
</dbReference>
<dbReference type="InterPro" id="IPR013341">
    <property type="entry name" value="Mandelate_racemase_N_dom"/>
</dbReference>
<protein>
    <recommendedName>
        <fullName evidence="5">o-succinylbenzoate synthase</fullName>
        <ecNumber evidence="5">4.2.1.113</ecNumber>
    </recommendedName>
</protein>
<dbReference type="SMART" id="SM00922">
    <property type="entry name" value="MR_MLE"/>
    <property type="match status" value="1"/>
</dbReference>
<accession>A0A7J3ZKS8</accession>
<name>A0A7J3ZKS8_9CREN</name>
<dbReference type="Pfam" id="PF02746">
    <property type="entry name" value="MR_MLE_N"/>
    <property type="match status" value="1"/>
</dbReference>
<dbReference type="AlphaFoldDB" id="A0A7J3ZKS8"/>
<dbReference type="Gene3D" id="3.30.390.10">
    <property type="entry name" value="Enolase-like, N-terminal domain"/>
    <property type="match status" value="1"/>
</dbReference>
<feature type="domain" description="Mandelate racemase/muconate lactonizing enzyme C-terminal" evidence="6">
    <location>
        <begin position="144"/>
        <end position="236"/>
    </location>
</feature>
<dbReference type="SFLD" id="SFLDG00180">
    <property type="entry name" value="muconate_cycloisomerase"/>
    <property type="match status" value="1"/>
</dbReference>
<dbReference type="SFLD" id="SFLDS00001">
    <property type="entry name" value="Enolase"/>
    <property type="match status" value="1"/>
</dbReference>
<dbReference type="InterPro" id="IPR013342">
    <property type="entry name" value="Mandelate_racemase_C"/>
</dbReference>
<dbReference type="UniPathway" id="UPA01057">
    <property type="reaction ID" value="UER00165"/>
</dbReference>
<dbReference type="PANTHER" id="PTHR48073:SF5">
    <property type="entry name" value="O-SUCCINYLBENZOATE SYNTHASE"/>
    <property type="match status" value="1"/>
</dbReference>
<dbReference type="SUPFAM" id="SSF51604">
    <property type="entry name" value="Enolase C-terminal domain-like"/>
    <property type="match status" value="1"/>
</dbReference>
<evidence type="ECO:0000256" key="1">
    <source>
        <dbReference type="ARBA" id="ARBA00001968"/>
    </source>
</evidence>
<gene>
    <name evidence="7" type="primary">menC</name>
    <name evidence="7" type="ORF">ENM78_03375</name>
</gene>
<evidence type="ECO:0000256" key="5">
    <source>
        <dbReference type="ARBA" id="ARBA00029491"/>
    </source>
</evidence>
<evidence type="ECO:0000259" key="6">
    <source>
        <dbReference type="SMART" id="SM00922"/>
    </source>
</evidence>
<dbReference type="PROSITE" id="PS00908">
    <property type="entry name" value="MR_MLE_1"/>
    <property type="match status" value="1"/>
</dbReference>
<evidence type="ECO:0000256" key="4">
    <source>
        <dbReference type="ARBA" id="ARBA00023239"/>
    </source>
</evidence>
<dbReference type="SFLD" id="SFLDF00009">
    <property type="entry name" value="o-succinylbenzoate_synthase"/>
    <property type="match status" value="1"/>
</dbReference>
<dbReference type="UniPathway" id="UPA00079"/>
<sequence>MEIKRVTLYHVVMRLKSPFETSYGKTVDRHCLLVKVEERSGEVGWGESPVDEGPWYSYETISTAMHVLRDYVVPWLLEKRFVEGPGGFLRLSQRARGHRMAKAGVEMALWDLRAKLEGKPLYRLIGGTKNRVDCGISIGIIGDEQRLLKAVAEFLSRGYKRIKIKVKPGWDTRPVELIRREYGEIPLQVDANAAYSLETSRPLRELDKHNLLMIEQPLDYDDLHDHAVLQSRLKTPVCLDESIKSLHDAKTALRLGSCRVINIKPARVGGLIETRLIHDYAQEMGVPVWIGGMLETGIGRAFLVAAATLENVRYPSDIGESSRYWEEDVVEPPWTLEGNGTMRVPERSGIGVDVLEERIERSTRAKILLG</sequence>
<organism evidence="7">
    <name type="scientific">Fervidicoccus fontis</name>
    <dbReference type="NCBI Taxonomy" id="683846"/>
    <lineage>
        <taxon>Archaea</taxon>
        <taxon>Thermoproteota</taxon>
        <taxon>Thermoprotei</taxon>
        <taxon>Fervidicoccales</taxon>
        <taxon>Fervidicoccaceae</taxon>
        <taxon>Fervidicoccus</taxon>
    </lineage>
</organism>
<dbReference type="InterPro" id="IPR036849">
    <property type="entry name" value="Enolase-like_C_sf"/>
</dbReference>
<keyword evidence="4 7" id="KW-0456">Lyase</keyword>
<dbReference type="GO" id="GO:0009063">
    <property type="term" value="P:amino acid catabolic process"/>
    <property type="evidence" value="ECO:0007669"/>
    <property type="project" value="InterPro"/>
</dbReference>
<evidence type="ECO:0000256" key="3">
    <source>
        <dbReference type="ARBA" id="ARBA00022842"/>
    </source>
</evidence>
<dbReference type="SUPFAM" id="SSF54826">
    <property type="entry name" value="Enolase N-terminal domain-like"/>
    <property type="match status" value="1"/>
</dbReference>
<comment type="caution">
    <text evidence="7">The sequence shown here is derived from an EMBL/GenBank/DDBJ whole genome shotgun (WGS) entry which is preliminary data.</text>
</comment>
<dbReference type="InterPro" id="IPR010197">
    <property type="entry name" value="OSBS/NAAAR"/>
</dbReference>
<dbReference type="GO" id="GO:0016854">
    <property type="term" value="F:racemase and epimerase activity"/>
    <property type="evidence" value="ECO:0007669"/>
    <property type="project" value="UniProtKB-ARBA"/>
</dbReference>
<reference evidence="7" key="1">
    <citation type="journal article" date="2020" name="mSystems">
        <title>Genome- and Community-Level Interaction Insights into Carbon Utilization and Element Cycling Functions of Hydrothermarchaeota in Hydrothermal Sediment.</title>
        <authorList>
            <person name="Zhou Z."/>
            <person name="Liu Y."/>
            <person name="Xu W."/>
            <person name="Pan J."/>
            <person name="Luo Z.H."/>
            <person name="Li M."/>
        </authorList>
    </citation>
    <scope>NUCLEOTIDE SEQUENCE [LARGE SCALE GENOMIC DNA]</scope>
    <source>
        <strain evidence="7">SpSt-1116</strain>
    </source>
</reference>
<dbReference type="InterPro" id="IPR018110">
    <property type="entry name" value="Mandel_Rmase/mucon_lact_enz_CS"/>
</dbReference>
<comment type="cofactor">
    <cofactor evidence="1">
        <name>a divalent metal cation</name>
        <dbReference type="ChEBI" id="CHEBI:60240"/>
    </cofactor>
</comment>
<dbReference type="PANTHER" id="PTHR48073">
    <property type="entry name" value="O-SUCCINYLBENZOATE SYNTHASE-RELATED"/>
    <property type="match status" value="1"/>
</dbReference>
<dbReference type="Gene3D" id="3.20.20.120">
    <property type="entry name" value="Enolase-like C-terminal domain"/>
    <property type="match status" value="1"/>
</dbReference>
<dbReference type="NCBIfam" id="TIGR01928">
    <property type="entry name" value="menC_lowGC_arch"/>
    <property type="match status" value="1"/>
</dbReference>
<dbReference type="EMBL" id="DRZC01000045">
    <property type="protein sequence ID" value="HHQ80482.1"/>
    <property type="molecule type" value="Genomic_DNA"/>
</dbReference>
<evidence type="ECO:0000256" key="2">
    <source>
        <dbReference type="ARBA" id="ARBA00022723"/>
    </source>
</evidence>
<dbReference type="InterPro" id="IPR029065">
    <property type="entry name" value="Enolase_C-like"/>
</dbReference>
<dbReference type="GO" id="GO:0046872">
    <property type="term" value="F:metal ion binding"/>
    <property type="evidence" value="ECO:0007669"/>
    <property type="project" value="UniProtKB-KW"/>
</dbReference>
<evidence type="ECO:0000313" key="7">
    <source>
        <dbReference type="EMBL" id="HHQ80482.1"/>
    </source>
</evidence>
<keyword evidence="2" id="KW-0479">Metal-binding</keyword>
<dbReference type="GO" id="GO:0043748">
    <property type="term" value="F:O-succinylbenzoate synthase activity"/>
    <property type="evidence" value="ECO:0007669"/>
    <property type="project" value="UniProtKB-EC"/>
</dbReference>
<dbReference type="GO" id="GO:0009234">
    <property type="term" value="P:menaquinone biosynthetic process"/>
    <property type="evidence" value="ECO:0007669"/>
    <property type="project" value="UniProtKB-UniPathway"/>
</dbReference>
<dbReference type="EC" id="4.2.1.113" evidence="5"/>
<dbReference type="InterPro" id="IPR029017">
    <property type="entry name" value="Enolase-like_N"/>
</dbReference>
<dbReference type="CDD" id="cd03317">
    <property type="entry name" value="NAAAR"/>
    <property type="match status" value="1"/>
</dbReference>
<proteinExistence type="predicted"/>
<keyword evidence="3" id="KW-0460">Magnesium</keyword>